<comment type="similarity">
    <text evidence="5">Belongs to the SAT4 family.</text>
</comment>
<evidence type="ECO:0000256" key="1">
    <source>
        <dbReference type="ARBA" id="ARBA00004141"/>
    </source>
</evidence>
<proteinExistence type="inferred from homology"/>
<keyword evidence="3 7" id="KW-1133">Transmembrane helix</keyword>
<evidence type="ECO:0000256" key="6">
    <source>
        <dbReference type="SAM" id="MobiDB-lite"/>
    </source>
</evidence>
<gene>
    <name evidence="9" type="primary">SAT4_6</name>
    <name evidence="9" type="ORF">LOCC1_G003118</name>
</gene>
<feature type="domain" description="Rhodopsin" evidence="8">
    <location>
        <begin position="107"/>
        <end position="251"/>
    </location>
</feature>
<keyword evidence="2 7" id="KW-0812">Transmembrane</keyword>
<dbReference type="GO" id="GO:0016020">
    <property type="term" value="C:membrane"/>
    <property type="evidence" value="ECO:0007669"/>
    <property type="project" value="UniProtKB-SubCell"/>
</dbReference>
<dbReference type="PANTHER" id="PTHR33048:SF47">
    <property type="entry name" value="INTEGRAL MEMBRANE PROTEIN-RELATED"/>
    <property type="match status" value="1"/>
</dbReference>
<evidence type="ECO:0000256" key="4">
    <source>
        <dbReference type="ARBA" id="ARBA00023136"/>
    </source>
</evidence>
<evidence type="ECO:0000313" key="9">
    <source>
        <dbReference type="EMBL" id="TVY48033.1"/>
    </source>
</evidence>
<reference evidence="9 10" key="1">
    <citation type="submission" date="2018-05" db="EMBL/GenBank/DDBJ databases">
        <title>Genome sequencing and assembly of the regulated plant pathogen Lachnellula willkommii and related sister species for the development of diagnostic species identification markers.</title>
        <authorList>
            <person name="Giroux E."/>
            <person name="Bilodeau G."/>
        </authorList>
    </citation>
    <scope>NUCLEOTIDE SEQUENCE [LARGE SCALE GENOMIC DNA]</scope>
    <source>
        <strain evidence="9 10">CBS 160.35</strain>
    </source>
</reference>
<protein>
    <submittedName>
        <fullName evidence="9">Satratoxin biosynthesis SC1 cluster protein</fullName>
    </submittedName>
</protein>
<feature type="compositionally biased region" description="Low complexity" evidence="6">
    <location>
        <begin position="268"/>
        <end position="277"/>
    </location>
</feature>
<keyword evidence="10" id="KW-1185">Reference proteome</keyword>
<accession>A0A8H8UH68</accession>
<evidence type="ECO:0000256" key="7">
    <source>
        <dbReference type="SAM" id="Phobius"/>
    </source>
</evidence>
<sequence>MGFDIAHDSLQETAFIVAVVGVSLSIIATSLRFVATKRSGRKPSWEDWFAVLATVFFIFYVVPLLYKSSSHWCFPVLRIMNGRSVLKLHKEDIIKITKVYKPYGSLSRPFVQCVWFLGIVQLMWSIATYVIHYFECTPPARLWNTKLEGTCINSPAFLAGGETPNSLIDFALVGLAIWVVQSLQMKTIVKLKLSTLFAIGGLAGVLGFVKIGQGFGAMNAQKVELMDPIWAVVQQACSIICCCAPIYKPLLPQLGLWDKLLSFGSQTFGSRRSSGSRSKSEAQASLNEAAKSDASVGRIWKQNPTHWVQLDERSASSSPVRQEPYGGMREEV</sequence>
<dbReference type="InterPro" id="IPR052337">
    <property type="entry name" value="SAT4-like"/>
</dbReference>
<organism evidence="9 10">
    <name type="scientific">Lachnellula occidentalis</name>
    <dbReference type="NCBI Taxonomy" id="215460"/>
    <lineage>
        <taxon>Eukaryota</taxon>
        <taxon>Fungi</taxon>
        <taxon>Dikarya</taxon>
        <taxon>Ascomycota</taxon>
        <taxon>Pezizomycotina</taxon>
        <taxon>Leotiomycetes</taxon>
        <taxon>Helotiales</taxon>
        <taxon>Lachnaceae</taxon>
        <taxon>Lachnellula</taxon>
    </lineage>
</organism>
<feature type="transmembrane region" description="Helical" evidence="7">
    <location>
        <begin position="114"/>
        <end position="134"/>
    </location>
</feature>
<dbReference type="Pfam" id="PF20684">
    <property type="entry name" value="Fung_rhodopsin"/>
    <property type="match status" value="1"/>
</dbReference>
<dbReference type="Proteomes" id="UP000443090">
    <property type="component" value="Unassembled WGS sequence"/>
</dbReference>
<evidence type="ECO:0000313" key="10">
    <source>
        <dbReference type="Proteomes" id="UP000443090"/>
    </source>
</evidence>
<feature type="transmembrane region" description="Helical" evidence="7">
    <location>
        <begin position="14"/>
        <end position="35"/>
    </location>
</feature>
<feature type="region of interest" description="Disordered" evidence="6">
    <location>
        <begin position="268"/>
        <end position="332"/>
    </location>
</feature>
<evidence type="ECO:0000256" key="5">
    <source>
        <dbReference type="ARBA" id="ARBA00038359"/>
    </source>
</evidence>
<feature type="transmembrane region" description="Helical" evidence="7">
    <location>
        <begin position="191"/>
        <end position="209"/>
    </location>
</feature>
<evidence type="ECO:0000256" key="3">
    <source>
        <dbReference type="ARBA" id="ARBA00022989"/>
    </source>
</evidence>
<feature type="transmembrane region" description="Helical" evidence="7">
    <location>
        <begin position="47"/>
        <end position="66"/>
    </location>
</feature>
<dbReference type="AlphaFoldDB" id="A0A8H8UH68"/>
<evidence type="ECO:0000256" key="2">
    <source>
        <dbReference type="ARBA" id="ARBA00022692"/>
    </source>
</evidence>
<comment type="subcellular location">
    <subcellularLocation>
        <location evidence="1">Membrane</location>
        <topology evidence="1">Multi-pass membrane protein</topology>
    </subcellularLocation>
</comment>
<dbReference type="PANTHER" id="PTHR33048">
    <property type="entry name" value="PTH11-LIKE INTEGRAL MEMBRANE PROTEIN (AFU_ORTHOLOGUE AFUA_5G11245)"/>
    <property type="match status" value="1"/>
</dbReference>
<dbReference type="OrthoDB" id="3535538at2759"/>
<comment type="caution">
    <text evidence="9">The sequence shown here is derived from an EMBL/GenBank/DDBJ whole genome shotgun (WGS) entry which is preliminary data.</text>
</comment>
<dbReference type="InterPro" id="IPR049326">
    <property type="entry name" value="Rhodopsin_dom_fungi"/>
</dbReference>
<dbReference type="EMBL" id="QGMI01000062">
    <property type="protein sequence ID" value="TVY48033.1"/>
    <property type="molecule type" value="Genomic_DNA"/>
</dbReference>
<name>A0A8H8UH68_9HELO</name>
<evidence type="ECO:0000259" key="8">
    <source>
        <dbReference type="Pfam" id="PF20684"/>
    </source>
</evidence>
<keyword evidence="4 7" id="KW-0472">Membrane</keyword>